<protein>
    <submittedName>
        <fullName evidence="1">Uncharacterized protein</fullName>
    </submittedName>
</protein>
<organism evidence="1">
    <name type="scientific">marine metagenome</name>
    <dbReference type="NCBI Taxonomy" id="408172"/>
    <lineage>
        <taxon>unclassified sequences</taxon>
        <taxon>metagenomes</taxon>
        <taxon>ecological metagenomes</taxon>
    </lineage>
</organism>
<proteinExistence type="predicted"/>
<name>A0A381VYF3_9ZZZZ</name>
<evidence type="ECO:0000313" key="1">
    <source>
        <dbReference type="EMBL" id="SVA45131.1"/>
    </source>
</evidence>
<gene>
    <name evidence="1" type="ORF">METZ01_LOCUS97985</name>
</gene>
<dbReference type="EMBL" id="UINC01010117">
    <property type="protein sequence ID" value="SVA45131.1"/>
    <property type="molecule type" value="Genomic_DNA"/>
</dbReference>
<accession>A0A381VYF3</accession>
<reference evidence="1" key="1">
    <citation type="submission" date="2018-05" db="EMBL/GenBank/DDBJ databases">
        <authorList>
            <person name="Lanie J.A."/>
            <person name="Ng W.-L."/>
            <person name="Kazmierczak K.M."/>
            <person name="Andrzejewski T.M."/>
            <person name="Davidsen T.M."/>
            <person name="Wayne K.J."/>
            <person name="Tettelin H."/>
            <person name="Glass J.I."/>
            <person name="Rusch D."/>
            <person name="Podicherti R."/>
            <person name="Tsui H.-C.T."/>
            <person name="Winkler M.E."/>
        </authorList>
    </citation>
    <scope>NUCLEOTIDE SEQUENCE</scope>
</reference>
<dbReference type="AlphaFoldDB" id="A0A381VYF3"/>
<sequence>MIHFPGIPVLGFARDDKGEELKEEQLLFL</sequence>